<evidence type="ECO:0000313" key="17">
    <source>
        <dbReference type="EMBL" id="VFT97538.1"/>
    </source>
</evidence>
<evidence type="ECO:0000313" key="18">
    <source>
        <dbReference type="Proteomes" id="UP000332933"/>
    </source>
</evidence>
<keyword evidence="6 11" id="KW-0630">Potassium</keyword>
<feature type="transmembrane region" description="Helical" evidence="13">
    <location>
        <begin position="149"/>
        <end position="173"/>
    </location>
</feature>
<keyword evidence="7 13" id="KW-1133">Transmembrane helix</keyword>
<dbReference type="SUPFAM" id="SSF81324">
    <property type="entry name" value="Voltage-gated potassium channels"/>
    <property type="match status" value="1"/>
</dbReference>
<dbReference type="GO" id="GO:1990573">
    <property type="term" value="P:potassium ion import across plasma membrane"/>
    <property type="evidence" value="ECO:0007669"/>
    <property type="project" value="TreeGrafter"/>
</dbReference>
<feature type="domain" description="Inward rectifier potassium channel C-terminal" evidence="15">
    <location>
        <begin position="185"/>
        <end position="276"/>
    </location>
</feature>
<dbReference type="InterPro" id="IPR016449">
    <property type="entry name" value="K_chnl_inward-rec_Kir"/>
</dbReference>
<accession>A0A485LI18</accession>
<dbReference type="SUPFAM" id="SSF81296">
    <property type="entry name" value="E set domains"/>
    <property type="match status" value="1"/>
</dbReference>
<reference evidence="17 18" key="1">
    <citation type="submission" date="2019-03" db="EMBL/GenBank/DDBJ databases">
        <authorList>
            <person name="Gaulin E."/>
            <person name="Dumas B."/>
        </authorList>
    </citation>
    <scope>NUCLEOTIDE SEQUENCE [LARGE SCALE GENOMIC DNA]</scope>
    <source>
        <strain evidence="17">CBS 568.67</strain>
    </source>
</reference>
<evidence type="ECO:0000313" key="16">
    <source>
        <dbReference type="EMBL" id="KAF0687392.1"/>
    </source>
</evidence>
<feature type="compositionally biased region" description="Basic and acidic residues" evidence="12">
    <location>
        <begin position="305"/>
        <end position="316"/>
    </location>
</feature>
<feature type="domain" description="Inward rectifier potassium channel C-terminal" evidence="15">
    <location>
        <begin position="331"/>
        <end position="398"/>
    </location>
</feature>
<dbReference type="GO" id="GO:0034765">
    <property type="term" value="P:regulation of monoatomic ion transmembrane transport"/>
    <property type="evidence" value="ECO:0007669"/>
    <property type="project" value="TreeGrafter"/>
</dbReference>
<evidence type="ECO:0000259" key="14">
    <source>
        <dbReference type="Pfam" id="PF01007"/>
    </source>
</evidence>
<evidence type="ECO:0000256" key="7">
    <source>
        <dbReference type="ARBA" id="ARBA00022989"/>
    </source>
</evidence>
<dbReference type="PANTHER" id="PTHR11767:SF103">
    <property type="entry name" value="POTASSIUM CHANNEL INWARDLY RECTIFYING TRANSMEMBRANE DOMAIN-CONTAINING PROTEIN"/>
    <property type="match status" value="1"/>
</dbReference>
<dbReference type="InterPro" id="IPR013518">
    <property type="entry name" value="K_chnl_inward-rec_Kir_cyto"/>
</dbReference>
<dbReference type="AlphaFoldDB" id="A0A485LI18"/>
<evidence type="ECO:0000256" key="8">
    <source>
        <dbReference type="ARBA" id="ARBA00023065"/>
    </source>
</evidence>
<keyword evidence="2 11" id="KW-0813">Transport</keyword>
<name>A0A485LI18_9STRA</name>
<evidence type="ECO:0000256" key="1">
    <source>
        <dbReference type="ARBA" id="ARBA00004141"/>
    </source>
</evidence>
<dbReference type="EMBL" id="VJMH01006929">
    <property type="protein sequence ID" value="KAF0687392.1"/>
    <property type="molecule type" value="Genomic_DNA"/>
</dbReference>
<feature type="region of interest" description="Disordered" evidence="12">
    <location>
        <begin position="303"/>
        <end position="324"/>
    </location>
</feature>
<evidence type="ECO:0000256" key="13">
    <source>
        <dbReference type="SAM" id="Phobius"/>
    </source>
</evidence>
<dbReference type="GO" id="GO:0034702">
    <property type="term" value="C:monoatomic ion channel complex"/>
    <property type="evidence" value="ECO:0007669"/>
    <property type="project" value="UniProtKB-KW"/>
</dbReference>
<evidence type="ECO:0000256" key="3">
    <source>
        <dbReference type="ARBA" id="ARBA00022538"/>
    </source>
</evidence>
<sequence length="413" mass="46746">MHQPLLLGRKTVDYSSISTNNGGFVNAPATRLLDRAGSFNPHGYQRNTTKGFYNVQRVGGNWRKIYWDDIFHSIIYTNTKHILAGIFLTYTFVVFLFAVCYYSVSRHDERCNVGISTLMEAYIFSVETIMTIGYGAPTNDIFYGGCSSMAALLTLESIAGIFLNSICVGMFFVRFARATKRANSIVFSTVAVVREIRGEFFLMFQVCERRRHQLVEAHVRLYAVRHDVTATGDDEVLFQTHPMRLEQPDDSLGGMLLMALPQTVVHRIDPWSPLFPRQCLPLVTEQCHPHDASIYPGFPDPPQRAVDHDNGNRDYNTDPAGLIGRPTQDQIEQHLLLTELEVIVVLEGTDATTGNTMQARFSYTPHDLRWHHVFDRCVTRDPSTHGALIDFDKFHHTTPLGGRRETDGNMIVV</sequence>
<proteinExistence type="inferred from homology"/>
<organism evidence="17 18">
    <name type="scientific">Aphanomyces stellatus</name>
    <dbReference type="NCBI Taxonomy" id="120398"/>
    <lineage>
        <taxon>Eukaryota</taxon>
        <taxon>Sar</taxon>
        <taxon>Stramenopiles</taxon>
        <taxon>Oomycota</taxon>
        <taxon>Saprolegniomycetes</taxon>
        <taxon>Saprolegniales</taxon>
        <taxon>Verrucalvaceae</taxon>
        <taxon>Aphanomyces</taxon>
    </lineage>
</organism>
<evidence type="ECO:0000256" key="4">
    <source>
        <dbReference type="ARBA" id="ARBA00022692"/>
    </source>
</evidence>
<dbReference type="Pfam" id="PF17655">
    <property type="entry name" value="IRK_C"/>
    <property type="match status" value="2"/>
</dbReference>
<evidence type="ECO:0000259" key="15">
    <source>
        <dbReference type="Pfam" id="PF17655"/>
    </source>
</evidence>
<keyword evidence="4 11" id="KW-0812">Transmembrane</keyword>
<feature type="transmembrane region" description="Helical" evidence="13">
    <location>
        <begin position="82"/>
        <end position="104"/>
    </location>
</feature>
<evidence type="ECO:0000256" key="5">
    <source>
        <dbReference type="ARBA" id="ARBA00022882"/>
    </source>
</evidence>
<comment type="similarity">
    <text evidence="11">Belongs to the inward rectifier-type potassium channel (TC 1.A.2.1) family.</text>
</comment>
<evidence type="ECO:0000256" key="2">
    <source>
        <dbReference type="ARBA" id="ARBA00022448"/>
    </source>
</evidence>
<keyword evidence="5 11" id="KW-0851">Voltage-gated channel</keyword>
<evidence type="ECO:0000256" key="12">
    <source>
        <dbReference type="SAM" id="MobiDB-lite"/>
    </source>
</evidence>
<evidence type="ECO:0000256" key="10">
    <source>
        <dbReference type="ARBA" id="ARBA00023303"/>
    </source>
</evidence>
<reference evidence="16" key="2">
    <citation type="submission" date="2019-06" db="EMBL/GenBank/DDBJ databases">
        <title>Genomics analysis of Aphanomyces spp. identifies a new class of oomycete effector associated with host adaptation.</title>
        <authorList>
            <person name="Gaulin E."/>
        </authorList>
    </citation>
    <scope>NUCLEOTIDE SEQUENCE</scope>
    <source>
        <strain evidence="16">CBS 578.67</strain>
    </source>
</reference>
<dbReference type="InterPro" id="IPR014756">
    <property type="entry name" value="Ig_E-set"/>
</dbReference>
<evidence type="ECO:0000256" key="11">
    <source>
        <dbReference type="RuleBase" id="RU003822"/>
    </source>
</evidence>
<dbReference type="EMBL" id="CAADRA010006955">
    <property type="protein sequence ID" value="VFT97538.1"/>
    <property type="molecule type" value="Genomic_DNA"/>
</dbReference>
<dbReference type="Proteomes" id="UP000332933">
    <property type="component" value="Unassembled WGS sequence"/>
</dbReference>
<feature type="domain" description="Potassium channel inwardly rectifying transmembrane" evidence="14">
    <location>
        <begin position="63"/>
        <end position="178"/>
    </location>
</feature>
<protein>
    <submittedName>
        <fullName evidence="17">Aste57867_20861 protein</fullName>
    </submittedName>
</protein>
<dbReference type="Pfam" id="PF01007">
    <property type="entry name" value="IRK"/>
    <property type="match status" value="1"/>
</dbReference>
<gene>
    <name evidence="17" type="primary">Aste57867_20861</name>
    <name evidence="16" type="ORF">As57867_020793</name>
    <name evidence="17" type="ORF">ASTE57867_20861</name>
</gene>
<evidence type="ECO:0000256" key="9">
    <source>
        <dbReference type="ARBA" id="ARBA00023136"/>
    </source>
</evidence>
<comment type="subcellular location">
    <subcellularLocation>
        <location evidence="1 11">Membrane</location>
        <topology evidence="1 11">Multi-pass membrane protein</topology>
    </subcellularLocation>
</comment>
<keyword evidence="9 13" id="KW-0472">Membrane</keyword>
<dbReference type="Gene3D" id="2.60.40.1400">
    <property type="entry name" value="G protein-activated inward rectifier potassium channel 1"/>
    <property type="match status" value="1"/>
</dbReference>
<evidence type="ECO:0000256" key="6">
    <source>
        <dbReference type="ARBA" id="ARBA00022958"/>
    </source>
</evidence>
<dbReference type="Gene3D" id="1.10.287.70">
    <property type="match status" value="1"/>
</dbReference>
<dbReference type="GO" id="GO:0005242">
    <property type="term" value="F:inward rectifier potassium channel activity"/>
    <property type="evidence" value="ECO:0007669"/>
    <property type="project" value="InterPro"/>
</dbReference>
<keyword evidence="8 11" id="KW-0406">Ion transport</keyword>
<dbReference type="GO" id="GO:0005886">
    <property type="term" value="C:plasma membrane"/>
    <property type="evidence" value="ECO:0007669"/>
    <property type="project" value="TreeGrafter"/>
</dbReference>
<keyword evidence="18" id="KW-1185">Reference proteome</keyword>
<dbReference type="InterPro" id="IPR041647">
    <property type="entry name" value="IRK_C"/>
</dbReference>
<dbReference type="PANTHER" id="PTHR11767">
    <property type="entry name" value="INWARD RECTIFIER POTASSIUM CHANNEL"/>
    <property type="match status" value="1"/>
</dbReference>
<dbReference type="OrthoDB" id="273257at2759"/>
<keyword evidence="10 11" id="KW-0407">Ion channel</keyword>
<dbReference type="InterPro" id="IPR040445">
    <property type="entry name" value="Kir_TM"/>
</dbReference>
<keyword evidence="3 11" id="KW-0633">Potassium transport</keyword>